<dbReference type="GO" id="GO:0016020">
    <property type="term" value="C:membrane"/>
    <property type="evidence" value="ECO:0007669"/>
    <property type="project" value="InterPro"/>
</dbReference>
<reference evidence="3" key="1">
    <citation type="submission" date="2021-03" db="EMBL/GenBank/DDBJ databases">
        <title>Whole genome shotgun sequence of Actinoplanes auranticolor NBRC 12245.</title>
        <authorList>
            <person name="Komaki H."/>
            <person name="Tamura T."/>
        </authorList>
    </citation>
    <scope>NUCLEOTIDE SEQUENCE</scope>
    <source>
        <strain evidence="3">NBRC 12245</strain>
    </source>
</reference>
<dbReference type="AlphaFoldDB" id="A0A919SG48"/>
<feature type="region of interest" description="Disordered" evidence="1">
    <location>
        <begin position="143"/>
        <end position="162"/>
    </location>
</feature>
<dbReference type="NCBIfam" id="NF008528">
    <property type="entry name" value="PRK11463.1-2"/>
    <property type="match status" value="1"/>
</dbReference>
<keyword evidence="2" id="KW-0472">Membrane</keyword>
<dbReference type="Pfam" id="PF04186">
    <property type="entry name" value="FxsA"/>
    <property type="match status" value="1"/>
</dbReference>
<dbReference type="Proteomes" id="UP000681340">
    <property type="component" value="Unassembled WGS sequence"/>
</dbReference>
<sequence>MMRRSLALLPLGLLLLAVAEILVFVAVVHALGAGWALLIIAASSVAGLALLRREGIRGWRAFRAAAEAGRPPGPQVSNSLVGLLGALLLAVPGFISAVAGLLLVLPPGRILARRGVERATERRVSAAVAGDLFGPRHVRVRQSAPVDEPATDAPSAPASFGAPGQIVQGEVVEGEIVR</sequence>
<keyword evidence="4" id="KW-1185">Reference proteome</keyword>
<dbReference type="InterPro" id="IPR007313">
    <property type="entry name" value="FxsA"/>
</dbReference>
<dbReference type="PANTHER" id="PTHR35335">
    <property type="entry name" value="UPF0716 PROTEIN FXSA"/>
    <property type="match status" value="1"/>
</dbReference>
<evidence type="ECO:0000313" key="4">
    <source>
        <dbReference type="Proteomes" id="UP000681340"/>
    </source>
</evidence>
<feature type="transmembrane region" description="Helical" evidence="2">
    <location>
        <begin position="80"/>
        <end position="105"/>
    </location>
</feature>
<proteinExistence type="predicted"/>
<evidence type="ECO:0000313" key="3">
    <source>
        <dbReference type="EMBL" id="GIM71296.1"/>
    </source>
</evidence>
<feature type="transmembrane region" description="Helical" evidence="2">
    <location>
        <begin position="29"/>
        <end position="51"/>
    </location>
</feature>
<gene>
    <name evidence="3" type="ORF">Aau02nite_45300</name>
</gene>
<keyword evidence="2" id="KW-0812">Transmembrane</keyword>
<dbReference type="PANTHER" id="PTHR35335:SF1">
    <property type="entry name" value="UPF0716 PROTEIN FXSA"/>
    <property type="match status" value="1"/>
</dbReference>
<dbReference type="EMBL" id="BOQL01000036">
    <property type="protein sequence ID" value="GIM71296.1"/>
    <property type="molecule type" value="Genomic_DNA"/>
</dbReference>
<name>A0A919SG48_9ACTN</name>
<comment type="caution">
    <text evidence="3">The sequence shown here is derived from an EMBL/GenBank/DDBJ whole genome shotgun (WGS) entry which is preliminary data.</text>
</comment>
<protein>
    <submittedName>
        <fullName evidence="3">Uncharacterized protein</fullName>
    </submittedName>
</protein>
<keyword evidence="2" id="KW-1133">Transmembrane helix</keyword>
<accession>A0A919SG48</accession>
<evidence type="ECO:0000256" key="1">
    <source>
        <dbReference type="SAM" id="MobiDB-lite"/>
    </source>
</evidence>
<organism evidence="3 4">
    <name type="scientific">Actinoplanes auranticolor</name>
    <dbReference type="NCBI Taxonomy" id="47988"/>
    <lineage>
        <taxon>Bacteria</taxon>
        <taxon>Bacillati</taxon>
        <taxon>Actinomycetota</taxon>
        <taxon>Actinomycetes</taxon>
        <taxon>Micromonosporales</taxon>
        <taxon>Micromonosporaceae</taxon>
        <taxon>Actinoplanes</taxon>
    </lineage>
</organism>
<evidence type="ECO:0000256" key="2">
    <source>
        <dbReference type="SAM" id="Phobius"/>
    </source>
</evidence>
<feature type="compositionally biased region" description="Low complexity" evidence="1">
    <location>
        <begin position="153"/>
        <end position="162"/>
    </location>
</feature>